<keyword evidence="4" id="KW-1185">Reference proteome</keyword>
<dbReference type="InterPro" id="IPR036188">
    <property type="entry name" value="FAD/NAD-bd_sf"/>
</dbReference>
<dbReference type="SUPFAM" id="SSF54373">
    <property type="entry name" value="FAD-linked reductases, C-terminal domain"/>
    <property type="match status" value="1"/>
</dbReference>
<dbReference type="Gene3D" id="3.50.50.60">
    <property type="entry name" value="FAD/NAD(P)-binding domain"/>
    <property type="match status" value="1"/>
</dbReference>
<evidence type="ECO:0000259" key="2">
    <source>
        <dbReference type="Pfam" id="PF04324"/>
    </source>
</evidence>
<gene>
    <name evidence="3" type="ORF">HC031_26560</name>
</gene>
<dbReference type="PANTHER" id="PTHR42720">
    <property type="entry name" value="GLYCEROL-3-PHOSPHATE DEHYDROGENASE"/>
    <property type="match status" value="1"/>
</dbReference>
<dbReference type="PANTHER" id="PTHR42720:SF1">
    <property type="entry name" value="GLYCEROL 3-PHOSPHATE OXIDASE"/>
    <property type="match status" value="1"/>
</dbReference>
<dbReference type="SUPFAM" id="SSF51905">
    <property type="entry name" value="FAD/NAD(P)-binding domain"/>
    <property type="match status" value="1"/>
</dbReference>
<evidence type="ECO:0000313" key="3">
    <source>
        <dbReference type="EMBL" id="NJC73254.1"/>
    </source>
</evidence>
<proteinExistence type="predicted"/>
<dbReference type="Gene3D" id="3.30.9.10">
    <property type="entry name" value="D-Amino Acid Oxidase, subunit A, domain 2"/>
    <property type="match status" value="1"/>
</dbReference>
<reference evidence="3 4" key="1">
    <citation type="submission" date="2020-03" db="EMBL/GenBank/DDBJ databases">
        <title>WGS of the type strain of Planosporangium spp.</title>
        <authorList>
            <person name="Thawai C."/>
        </authorList>
    </citation>
    <scope>NUCLEOTIDE SEQUENCE [LARGE SCALE GENOMIC DNA]</scope>
    <source>
        <strain evidence="3 4">TBRC 5610</strain>
    </source>
</reference>
<organism evidence="3 4">
    <name type="scientific">Planosporangium thailandense</name>
    <dbReference type="NCBI Taxonomy" id="765197"/>
    <lineage>
        <taxon>Bacteria</taxon>
        <taxon>Bacillati</taxon>
        <taxon>Actinomycetota</taxon>
        <taxon>Actinomycetes</taxon>
        <taxon>Micromonosporales</taxon>
        <taxon>Micromonosporaceae</taxon>
        <taxon>Planosporangium</taxon>
    </lineage>
</organism>
<dbReference type="EMBL" id="JAATVY010000027">
    <property type="protein sequence ID" value="NJC73254.1"/>
    <property type="molecule type" value="Genomic_DNA"/>
</dbReference>
<dbReference type="InterPro" id="IPR052745">
    <property type="entry name" value="G3P_Oxidase/Oxidoreductase"/>
</dbReference>
<protein>
    <submittedName>
        <fullName evidence="3">NAD(P)/FAD-dependent oxidoreductase</fullName>
    </submittedName>
</protein>
<dbReference type="Proteomes" id="UP000722989">
    <property type="component" value="Unassembled WGS sequence"/>
</dbReference>
<dbReference type="Gene3D" id="1.10.10.1100">
    <property type="entry name" value="BFD-like [2Fe-2S]-binding domain"/>
    <property type="match status" value="1"/>
</dbReference>
<sequence length="480" mass="50103">MTGPSHARAGAETDTVDVAIIGGGVLGTAVAARLSTTTASVCLLEAESDVAEGASKGNAGVAVSYYGPPGTLETQLITASTPRWEELTARLSVPYRRLGAVMVALDDEQAHHLEETREEILACGVRAELLTSAQTCAQEPLVTDRCVAGLLMPDEGVIDPMALTVAYANLAASNGVSVRLASPVTAIRTDDDGRHLITTAQGTVRCRFIVNAAGVAAGRISRMAGGEDMRYWPRKGQYAVLDRAFAGSLRRIVFSTHSATTKGINVVPTTHGSALLGPTANDHEEPDDKATDADTVAMLVASASGLVPSITDDLIIKYFAANRPASDEPHRLRFDERIPTLLHCTNRSAGVSISPAAADHVLELLNSAGLDAQPRRDAAQALPPAPRLRDYDDPSELIAADPQYGQVVCACEHVSAAEINRALAAPVPASSVDGVRKRTGATYGRCQGSLCSAGISFLTALHTNTGPATVKQTARGTVGS</sequence>
<feature type="domain" description="FAD dependent oxidoreductase" evidence="1">
    <location>
        <begin position="17"/>
        <end position="363"/>
    </location>
</feature>
<dbReference type="Pfam" id="PF04324">
    <property type="entry name" value="Fer2_BFD"/>
    <property type="match status" value="1"/>
</dbReference>
<comment type="caution">
    <text evidence="3">The sequence shown here is derived from an EMBL/GenBank/DDBJ whole genome shotgun (WGS) entry which is preliminary data.</text>
</comment>
<feature type="domain" description="BFD-like [2Fe-2S]-binding" evidence="2">
    <location>
        <begin position="407"/>
        <end position="455"/>
    </location>
</feature>
<evidence type="ECO:0000313" key="4">
    <source>
        <dbReference type="Proteomes" id="UP000722989"/>
    </source>
</evidence>
<dbReference type="InterPro" id="IPR006076">
    <property type="entry name" value="FAD-dep_OxRdtase"/>
</dbReference>
<accession>A0ABX0Y7J0</accession>
<dbReference type="RefSeq" id="WP_167928161.1">
    <property type="nucleotide sequence ID" value="NZ_JAATVY010000027.1"/>
</dbReference>
<name>A0ABX0Y7J0_9ACTN</name>
<dbReference type="InterPro" id="IPR041854">
    <property type="entry name" value="BFD-like_2Fe2S-bd_dom_sf"/>
</dbReference>
<evidence type="ECO:0000259" key="1">
    <source>
        <dbReference type="Pfam" id="PF01266"/>
    </source>
</evidence>
<dbReference type="InterPro" id="IPR007419">
    <property type="entry name" value="BFD-like_2Fe2S-bd_dom"/>
</dbReference>
<dbReference type="CDD" id="cd19946">
    <property type="entry name" value="GlpA-like_Fer2_BFD-like"/>
    <property type="match status" value="1"/>
</dbReference>
<dbReference type="Pfam" id="PF01266">
    <property type="entry name" value="DAO"/>
    <property type="match status" value="1"/>
</dbReference>